<evidence type="ECO:0000313" key="1">
    <source>
        <dbReference type="EMBL" id="SDP01223.1"/>
    </source>
</evidence>
<dbReference type="AlphaFoldDB" id="A0A1H0P873"/>
<proteinExistence type="predicted"/>
<gene>
    <name evidence="1" type="ORF">SAMN05216366_104154</name>
</gene>
<name>A0A1H0P873_SELRU</name>
<sequence>MEKEKYTLIFEGEGNSVTVENLTLNGNNYVSESEVDLSSLPDVFALTVKDSNGNVVESHDNTKLLQQVKYDWDGGKYYLAFTALSQLDIDQRAQDSKIQFIAMMADIDVEEA</sequence>
<organism evidence="1 2">
    <name type="scientific">Selenomonas ruminantium</name>
    <dbReference type="NCBI Taxonomy" id="971"/>
    <lineage>
        <taxon>Bacteria</taxon>
        <taxon>Bacillati</taxon>
        <taxon>Bacillota</taxon>
        <taxon>Negativicutes</taxon>
        <taxon>Selenomonadales</taxon>
        <taxon>Selenomonadaceae</taxon>
        <taxon>Selenomonas</taxon>
    </lineage>
</organism>
<accession>A0A1H0P873</accession>
<reference evidence="1 2" key="1">
    <citation type="submission" date="2016-10" db="EMBL/GenBank/DDBJ databases">
        <authorList>
            <person name="de Groot N.N."/>
        </authorList>
    </citation>
    <scope>NUCLEOTIDE SEQUENCE [LARGE SCALE GENOMIC DNA]</scope>
    <source>
        <strain evidence="1 2">S137</strain>
    </source>
</reference>
<dbReference type="Proteomes" id="UP000182412">
    <property type="component" value="Unassembled WGS sequence"/>
</dbReference>
<evidence type="ECO:0000313" key="2">
    <source>
        <dbReference type="Proteomes" id="UP000182412"/>
    </source>
</evidence>
<protein>
    <submittedName>
        <fullName evidence="1">Uncharacterized protein</fullName>
    </submittedName>
</protein>
<dbReference type="EMBL" id="FNJQ01000004">
    <property type="protein sequence ID" value="SDP01223.1"/>
    <property type="molecule type" value="Genomic_DNA"/>
</dbReference>